<protein>
    <submittedName>
        <fullName evidence="5">Arginase family protein</fullName>
    </submittedName>
</protein>
<dbReference type="SUPFAM" id="SSF52768">
    <property type="entry name" value="Arginase/deacetylase"/>
    <property type="match status" value="1"/>
</dbReference>
<dbReference type="PANTHER" id="PTHR43782">
    <property type="entry name" value="ARGINASE"/>
    <property type="match status" value="1"/>
</dbReference>
<accession>A0ABP7QUG9</accession>
<evidence type="ECO:0000256" key="2">
    <source>
        <dbReference type="ARBA" id="ARBA00022801"/>
    </source>
</evidence>
<keyword evidence="1" id="KW-0479">Metal-binding</keyword>
<dbReference type="Gene3D" id="3.40.800.10">
    <property type="entry name" value="Ureohydrolase domain"/>
    <property type="match status" value="1"/>
</dbReference>
<sequence length="314" mass="32683">MRRTREPAGATGLTEVSDVRDVAVIEAPSVLGLRPTGVEELPRALLGAGLAEGLGAVRAGRVEPPAYDARRDPDTGVLNPDGIAAYSLALADAVGGVLDHGRFPVVLGGDCSVLLGSLLALRRRGHHGLLFLDGHTDFYQPAAEPTGEVASMELALATGRGPDVLADLEGRGPLVRDEDVVALGFRDAEESAAAGMQPLPAGLHAMDLYEVRALGVDRAAGSAVGLLAADRPAGADGYWIHLDADVLDDAIMPAVDYRLPDGLAWQELETVLRTALSGPGAVGFDVTIFNPRLDPDGSIAARLTESLVRAFRAV</sequence>
<evidence type="ECO:0000256" key="1">
    <source>
        <dbReference type="ARBA" id="ARBA00022723"/>
    </source>
</evidence>
<evidence type="ECO:0000256" key="4">
    <source>
        <dbReference type="PROSITE-ProRule" id="PRU00742"/>
    </source>
</evidence>
<dbReference type="Pfam" id="PF00491">
    <property type="entry name" value="Arginase"/>
    <property type="match status" value="1"/>
</dbReference>
<dbReference type="CDD" id="cd09999">
    <property type="entry name" value="Arginase-like_1"/>
    <property type="match status" value="1"/>
</dbReference>
<dbReference type="InterPro" id="IPR023696">
    <property type="entry name" value="Ureohydrolase_dom_sf"/>
</dbReference>
<proteinExistence type="inferred from homology"/>
<gene>
    <name evidence="5" type="ORF">GCM10022232_21700</name>
</gene>
<evidence type="ECO:0000313" key="5">
    <source>
        <dbReference type="EMBL" id="GAA3987993.1"/>
    </source>
</evidence>
<dbReference type="PROSITE" id="PS51409">
    <property type="entry name" value="ARGINASE_2"/>
    <property type="match status" value="1"/>
</dbReference>
<organism evidence="5 6">
    <name type="scientific">Streptomyces plumbiresistens</name>
    <dbReference type="NCBI Taxonomy" id="511811"/>
    <lineage>
        <taxon>Bacteria</taxon>
        <taxon>Bacillati</taxon>
        <taxon>Actinomycetota</taxon>
        <taxon>Actinomycetes</taxon>
        <taxon>Kitasatosporales</taxon>
        <taxon>Streptomycetaceae</taxon>
        <taxon>Streptomyces</taxon>
    </lineage>
</organism>
<dbReference type="RefSeq" id="WP_345562818.1">
    <property type="nucleotide sequence ID" value="NZ_BAAAZX010000004.1"/>
</dbReference>
<keyword evidence="6" id="KW-1185">Reference proteome</keyword>
<comment type="caution">
    <text evidence="5">The sequence shown here is derived from an EMBL/GenBank/DDBJ whole genome shotgun (WGS) entry which is preliminary data.</text>
</comment>
<reference evidence="6" key="1">
    <citation type="journal article" date="2019" name="Int. J. Syst. Evol. Microbiol.">
        <title>The Global Catalogue of Microorganisms (GCM) 10K type strain sequencing project: providing services to taxonomists for standard genome sequencing and annotation.</title>
        <authorList>
            <consortium name="The Broad Institute Genomics Platform"/>
            <consortium name="The Broad Institute Genome Sequencing Center for Infectious Disease"/>
            <person name="Wu L."/>
            <person name="Ma J."/>
        </authorList>
    </citation>
    <scope>NUCLEOTIDE SEQUENCE [LARGE SCALE GENOMIC DNA]</scope>
    <source>
        <strain evidence="6">JCM 16924</strain>
    </source>
</reference>
<dbReference type="Proteomes" id="UP001500456">
    <property type="component" value="Unassembled WGS sequence"/>
</dbReference>
<comment type="similarity">
    <text evidence="4">Belongs to the arginase family.</text>
</comment>
<evidence type="ECO:0000313" key="6">
    <source>
        <dbReference type="Proteomes" id="UP001500456"/>
    </source>
</evidence>
<dbReference type="PANTHER" id="PTHR43782:SF3">
    <property type="entry name" value="ARGINASE"/>
    <property type="match status" value="1"/>
</dbReference>
<keyword evidence="3" id="KW-0464">Manganese</keyword>
<name>A0ABP7QUG9_9ACTN</name>
<evidence type="ECO:0000256" key="3">
    <source>
        <dbReference type="ARBA" id="ARBA00023211"/>
    </source>
</evidence>
<keyword evidence="2" id="KW-0378">Hydrolase</keyword>
<dbReference type="InterPro" id="IPR006035">
    <property type="entry name" value="Ureohydrolase"/>
</dbReference>
<dbReference type="EMBL" id="BAAAZX010000004">
    <property type="protein sequence ID" value="GAA3987993.1"/>
    <property type="molecule type" value="Genomic_DNA"/>
</dbReference>